<evidence type="ECO:0000313" key="9">
    <source>
        <dbReference type="Proteomes" id="UP000652761"/>
    </source>
</evidence>
<evidence type="ECO:0000256" key="5">
    <source>
        <dbReference type="ARBA" id="ARBA00023242"/>
    </source>
</evidence>
<feature type="region of interest" description="Disordered" evidence="6">
    <location>
        <begin position="178"/>
        <end position="213"/>
    </location>
</feature>
<evidence type="ECO:0000256" key="4">
    <source>
        <dbReference type="ARBA" id="ARBA00023163"/>
    </source>
</evidence>
<feature type="domain" description="TF-B3" evidence="7">
    <location>
        <begin position="95"/>
        <end position="154"/>
    </location>
</feature>
<comment type="subcellular location">
    <subcellularLocation>
        <location evidence="1">Nucleus</location>
    </subcellularLocation>
</comment>
<keyword evidence="4" id="KW-0804">Transcription</keyword>
<feature type="domain" description="TF-B3" evidence="7">
    <location>
        <begin position="243"/>
        <end position="318"/>
    </location>
</feature>
<dbReference type="InterPro" id="IPR003340">
    <property type="entry name" value="B3_DNA-bd"/>
</dbReference>
<evidence type="ECO:0000256" key="2">
    <source>
        <dbReference type="ARBA" id="ARBA00023015"/>
    </source>
</evidence>
<evidence type="ECO:0000313" key="8">
    <source>
        <dbReference type="EMBL" id="MQM13854.1"/>
    </source>
</evidence>
<dbReference type="PANTHER" id="PTHR31920:SF135">
    <property type="entry name" value="B3 DOMAIN-CONTAINING PROTEIN OS03G0621600-RELATED"/>
    <property type="match status" value="1"/>
</dbReference>
<dbReference type="GO" id="GO:0003677">
    <property type="term" value="F:DNA binding"/>
    <property type="evidence" value="ECO:0007669"/>
    <property type="project" value="UniProtKB-KW"/>
</dbReference>
<evidence type="ECO:0000256" key="3">
    <source>
        <dbReference type="ARBA" id="ARBA00023125"/>
    </source>
</evidence>
<proteinExistence type="predicted"/>
<evidence type="ECO:0000256" key="6">
    <source>
        <dbReference type="SAM" id="MobiDB-lite"/>
    </source>
</evidence>
<dbReference type="OrthoDB" id="1666376at2759"/>
<name>A0A843X6J5_COLES</name>
<evidence type="ECO:0000256" key="1">
    <source>
        <dbReference type="ARBA" id="ARBA00004123"/>
    </source>
</evidence>
<dbReference type="GO" id="GO:0005634">
    <property type="term" value="C:nucleus"/>
    <property type="evidence" value="ECO:0007669"/>
    <property type="project" value="UniProtKB-SubCell"/>
</dbReference>
<dbReference type="InterPro" id="IPR050655">
    <property type="entry name" value="Plant_B3_domain"/>
</dbReference>
<keyword evidence="2" id="KW-0805">Transcription regulation</keyword>
<keyword evidence="5" id="KW-0539">Nucleus</keyword>
<organism evidence="8 9">
    <name type="scientific">Colocasia esculenta</name>
    <name type="common">Wild taro</name>
    <name type="synonym">Arum esculentum</name>
    <dbReference type="NCBI Taxonomy" id="4460"/>
    <lineage>
        <taxon>Eukaryota</taxon>
        <taxon>Viridiplantae</taxon>
        <taxon>Streptophyta</taxon>
        <taxon>Embryophyta</taxon>
        <taxon>Tracheophyta</taxon>
        <taxon>Spermatophyta</taxon>
        <taxon>Magnoliopsida</taxon>
        <taxon>Liliopsida</taxon>
        <taxon>Araceae</taxon>
        <taxon>Aroideae</taxon>
        <taxon>Colocasieae</taxon>
        <taxon>Colocasia</taxon>
    </lineage>
</organism>
<sequence length="330" mass="37053">MEESCGAAEASLRSNVSPRSLRSEANTAEQGKREETELFSVSSLNITATRVERAKKKGPRFFKVFLPGLCSKQLEISPAFRKHVQRMLPASTCLLTGPSGRAWRVDMIKNEKGRVFFQNGWEEFVGDHSLQTGEFLVFEYKGGSRFSVMVFDASLCEKWSAFDAVPSSFQCSVGCAEGSGHRGRRAKGEPFSSDSSENRSMAAPTRKGGTGGSLAGRCLPRERAVRKPQTRKRYIYSCFAQRVPTSFSRQHLSDNKKMTFWDPTGKPWPVNYISCNGRHFFSGGWRNFALANFLEQDDACVLELIGPNEFRAHVFRVVEEIMPLIRKKGF</sequence>
<reference evidence="8" key="1">
    <citation type="submission" date="2017-07" db="EMBL/GenBank/DDBJ databases">
        <title>Taro Niue Genome Assembly and Annotation.</title>
        <authorList>
            <person name="Atibalentja N."/>
            <person name="Keating K."/>
            <person name="Fields C.J."/>
        </authorList>
    </citation>
    <scope>NUCLEOTIDE SEQUENCE</scope>
    <source>
        <strain evidence="8">Niue_2</strain>
        <tissue evidence="8">Leaf</tissue>
    </source>
</reference>
<dbReference type="InterPro" id="IPR015300">
    <property type="entry name" value="DNA-bd_pseudobarrel_sf"/>
</dbReference>
<accession>A0A843X6J5</accession>
<keyword evidence="9" id="KW-1185">Reference proteome</keyword>
<dbReference type="Gene3D" id="2.40.330.10">
    <property type="entry name" value="DNA-binding pseudobarrel domain"/>
    <property type="match status" value="2"/>
</dbReference>
<dbReference type="Proteomes" id="UP000652761">
    <property type="component" value="Unassembled WGS sequence"/>
</dbReference>
<feature type="compositionally biased region" description="Polar residues" evidence="6">
    <location>
        <begin position="12"/>
        <end position="29"/>
    </location>
</feature>
<evidence type="ECO:0000259" key="7">
    <source>
        <dbReference type="PROSITE" id="PS50863"/>
    </source>
</evidence>
<feature type="region of interest" description="Disordered" evidence="6">
    <location>
        <begin position="1"/>
        <end position="34"/>
    </location>
</feature>
<dbReference type="Pfam" id="PF02362">
    <property type="entry name" value="B3"/>
    <property type="match status" value="2"/>
</dbReference>
<dbReference type="PROSITE" id="PS50863">
    <property type="entry name" value="B3"/>
    <property type="match status" value="2"/>
</dbReference>
<dbReference type="EMBL" id="NMUH01005857">
    <property type="protein sequence ID" value="MQM13854.1"/>
    <property type="molecule type" value="Genomic_DNA"/>
</dbReference>
<dbReference type="PANTHER" id="PTHR31920">
    <property type="entry name" value="B3 DOMAIN-CONTAINING"/>
    <property type="match status" value="1"/>
</dbReference>
<protein>
    <recommendedName>
        <fullName evidence="7">TF-B3 domain-containing protein</fullName>
    </recommendedName>
</protein>
<gene>
    <name evidence="8" type="ORF">Taro_046780</name>
</gene>
<keyword evidence="3" id="KW-0238">DNA-binding</keyword>
<dbReference type="SMART" id="SM01019">
    <property type="entry name" value="B3"/>
    <property type="match status" value="2"/>
</dbReference>
<comment type="caution">
    <text evidence="8">The sequence shown here is derived from an EMBL/GenBank/DDBJ whole genome shotgun (WGS) entry which is preliminary data.</text>
</comment>
<dbReference type="SUPFAM" id="SSF101936">
    <property type="entry name" value="DNA-binding pseudobarrel domain"/>
    <property type="match status" value="2"/>
</dbReference>
<dbReference type="AlphaFoldDB" id="A0A843X6J5"/>
<dbReference type="CDD" id="cd10017">
    <property type="entry name" value="B3_DNA"/>
    <property type="match status" value="2"/>
</dbReference>